<organism evidence="1 2">
    <name type="scientific">Lipomyces kononenkoae</name>
    <name type="common">Yeast</name>
    <dbReference type="NCBI Taxonomy" id="34357"/>
    <lineage>
        <taxon>Eukaryota</taxon>
        <taxon>Fungi</taxon>
        <taxon>Dikarya</taxon>
        <taxon>Ascomycota</taxon>
        <taxon>Saccharomycotina</taxon>
        <taxon>Lipomycetes</taxon>
        <taxon>Lipomycetales</taxon>
        <taxon>Lipomycetaceae</taxon>
        <taxon>Lipomyces</taxon>
    </lineage>
</organism>
<comment type="caution">
    <text evidence="1">The sequence shown here is derived from an EMBL/GenBank/DDBJ whole genome shotgun (WGS) entry which is preliminary data.</text>
</comment>
<sequence>MSTPAIPKARYLPPKEAGRFRQVLQLYETRQYKKALKVADTILTKFPDHGETLGMKGLILCFSEKKEEGHELIKKGLRNDLTSFICWHVYGLFYRSERNFEEASKCYVHALKYAPDNTNILRDLALLQCQMRNWDGLITSRKTILSQRPNVRQHWTGLALGYHMAKNYELAENILSKYEETLTEAPKEDYEHSELNLYKNMIIYESGNVTRALEHLESIADEVTDKLSVMESRAKYLLELERLPEAVMAYRKLLHRNPDNKEYFFGLERALGVQDDVEKRKALYQALAKQYKYSDAAKSIPLSFLSGQDFREAVKSYIADFLTKGVPSAFVNLKPLYEDAPKVKVIENVVLEFLKTLSHASNGVNGIAQNGSGKETDNGPTTYLWTIYYLAQHYSKIGQSDLAFECITKAIEHTPTLVELHMMKAKILKRKGDHVAASEAMTTARELDLQDRFVNTKAAKYLMRAGKNDEAVNVVSLFTKNDAHGKGVADLHEMQALWFLTEQGEMFNRLGKIGLALKRFDAVKKIYDDWWGDQFDFHQYCVRRGTMRAYLGLLRWEETIYAEHFYTRAAFDAIQTYISLYDTPKSARVAAELEGLTEDERKKAIKKAKRERAKQNKHSESEKIGGADDDPLGKNLENTTTPLENAEQFWKPIADCAARDPSWIWGEEIAKRKKQAEATKVQLETTDKTV</sequence>
<name>A0ACC3SSW4_LIPKO</name>
<accession>A0ACC3SSW4</accession>
<reference evidence="2" key="1">
    <citation type="journal article" date="2024" name="Front. Bioeng. Biotechnol.">
        <title>Genome-scale model development and genomic sequencing of the oleaginous clade Lipomyces.</title>
        <authorList>
            <person name="Czajka J.J."/>
            <person name="Han Y."/>
            <person name="Kim J."/>
            <person name="Mondo S.J."/>
            <person name="Hofstad B.A."/>
            <person name="Robles A."/>
            <person name="Haridas S."/>
            <person name="Riley R."/>
            <person name="LaButti K."/>
            <person name="Pangilinan J."/>
            <person name="Andreopoulos W."/>
            <person name="Lipzen A."/>
            <person name="Yan J."/>
            <person name="Wang M."/>
            <person name="Ng V."/>
            <person name="Grigoriev I.V."/>
            <person name="Spatafora J.W."/>
            <person name="Magnuson J.K."/>
            <person name="Baker S.E."/>
            <person name="Pomraning K.R."/>
        </authorList>
    </citation>
    <scope>NUCLEOTIDE SEQUENCE [LARGE SCALE GENOMIC DNA]</scope>
    <source>
        <strain evidence="2">CBS 7786</strain>
    </source>
</reference>
<protein>
    <submittedName>
        <fullName evidence="1">NMDA receptor-regulated protein 1-domain-containing protein</fullName>
    </submittedName>
</protein>
<evidence type="ECO:0000313" key="1">
    <source>
        <dbReference type="EMBL" id="KAK9234380.1"/>
    </source>
</evidence>
<proteinExistence type="predicted"/>
<gene>
    <name evidence="1" type="ORF">V1525DRAFT_413267</name>
</gene>
<keyword evidence="2" id="KW-1185">Reference proteome</keyword>
<keyword evidence="1" id="KW-0675">Receptor</keyword>
<dbReference type="Proteomes" id="UP001433508">
    <property type="component" value="Unassembled WGS sequence"/>
</dbReference>
<dbReference type="EMBL" id="MU971482">
    <property type="protein sequence ID" value="KAK9234380.1"/>
    <property type="molecule type" value="Genomic_DNA"/>
</dbReference>
<evidence type="ECO:0000313" key="2">
    <source>
        <dbReference type="Proteomes" id="UP001433508"/>
    </source>
</evidence>